<dbReference type="OrthoDB" id="10293047at2759"/>
<name>A0A0L8H792_OCTBM</name>
<feature type="compositionally biased region" description="Polar residues" evidence="1">
    <location>
        <begin position="325"/>
        <end position="334"/>
    </location>
</feature>
<dbReference type="KEGG" id="obi:106872613"/>
<feature type="region of interest" description="Disordered" evidence="1">
    <location>
        <begin position="317"/>
        <end position="346"/>
    </location>
</feature>
<proteinExistence type="predicted"/>
<gene>
    <name evidence="2" type="ORF">OCBIM_22021757mg</name>
</gene>
<evidence type="ECO:0000313" key="2">
    <source>
        <dbReference type="EMBL" id="KOF84625.1"/>
    </source>
</evidence>
<evidence type="ECO:0000256" key="1">
    <source>
        <dbReference type="SAM" id="MobiDB-lite"/>
    </source>
</evidence>
<reference evidence="2" key="1">
    <citation type="submission" date="2015-07" db="EMBL/GenBank/DDBJ databases">
        <title>MeaNS - Measles Nucleotide Surveillance Program.</title>
        <authorList>
            <person name="Tran T."/>
            <person name="Druce J."/>
        </authorList>
    </citation>
    <scope>NUCLEOTIDE SEQUENCE</scope>
    <source>
        <strain evidence="2">UCB-OBI-ISO-001</strain>
        <tissue evidence="2">Gonad</tissue>
    </source>
</reference>
<organism evidence="2">
    <name type="scientific">Octopus bimaculoides</name>
    <name type="common">California two-spotted octopus</name>
    <dbReference type="NCBI Taxonomy" id="37653"/>
    <lineage>
        <taxon>Eukaryota</taxon>
        <taxon>Metazoa</taxon>
        <taxon>Spiralia</taxon>
        <taxon>Lophotrochozoa</taxon>
        <taxon>Mollusca</taxon>
        <taxon>Cephalopoda</taxon>
        <taxon>Coleoidea</taxon>
        <taxon>Octopodiformes</taxon>
        <taxon>Octopoda</taxon>
        <taxon>Incirrata</taxon>
        <taxon>Octopodidae</taxon>
        <taxon>Octopus</taxon>
    </lineage>
</organism>
<sequence length="346" mass="39894">MFSFSIWLPPLTVSNGLVPLQTFSISNEQLREIQVVRNPRIIFNSMNSWSVNMDNGTTITHPHQFGFCRWNFPNMTFPASFQIPEQTSHNCDLSPTQTMLPKSYLDYQMKLNDLCQQRSATALTAVSSPMTCKMLLKTQLMRVLLARQRPGYLEFLQRYAAEQVNSLQTPTSDYLDHIRQNATEDFHRNGIEVSVMDNDFGRNNMFHQENSLINNTTDSEIKLGGARISNKRSCNSITRGEAYQFTSTSLSNHENVDESVKSCRHTCTGEFYIPKNSKKNSFRHFRSRRPVNGTRKTEIINKEADIIQSFTFLQRKRPRHVGQYHSPSNDNGITAYQRDPLDSCRR</sequence>
<accession>A0A0L8H792</accession>
<dbReference type="AlphaFoldDB" id="A0A0L8H792"/>
<protein>
    <submittedName>
        <fullName evidence="2">Uncharacterized protein</fullName>
    </submittedName>
</protein>
<dbReference type="EMBL" id="KQ419094">
    <property type="protein sequence ID" value="KOF84625.1"/>
    <property type="molecule type" value="Genomic_DNA"/>
</dbReference>